<dbReference type="PROSITE" id="PS50883">
    <property type="entry name" value="EAL"/>
    <property type="match status" value="1"/>
</dbReference>
<dbReference type="InterPro" id="IPR000160">
    <property type="entry name" value="GGDEF_dom"/>
</dbReference>
<dbReference type="SUPFAM" id="SSF55073">
    <property type="entry name" value="Nucleotide cyclase"/>
    <property type="match status" value="1"/>
</dbReference>
<dbReference type="AlphaFoldDB" id="A0A8J3ZPB2"/>
<feature type="transmembrane region" description="Helical" evidence="2">
    <location>
        <begin position="288"/>
        <end position="305"/>
    </location>
</feature>
<dbReference type="SMART" id="SM00052">
    <property type="entry name" value="EAL"/>
    <property type="match status" value="1"/>
</dbReference>
<keyword evidence="2" id="KW-1133">Transmembrane helix</keyword>
<evidence type="ECO:0000259" key="4">
    <source>
        <dbReference type="PROSITE" id="PS50887"/>
    </source>
</evidence>
<dbReference type="PANTHER" id="PTHR33121">
    <property type="entry name" value="CYCLIC DI-GMP PHOSPHODIESTERASE PDEF"/>
    <property type="match status" value="1"/>
</dbReference>
<feature type="transmembrane region" description="Helical" evidence="2">
    <location>
        <begin position="317"/>
        <end position="338"/>
    </location>
</feature>
<dbReference type="PANTHER" id="PTHR33121:SF70">
    <property type="entry name" value="SIGNALING PROTEIN YKOW"/>
    <property type="match status" value="1"/>
</dbReference>
<reference evidence="5" key="1">
    <citation type="submission" date="2021-01" db="EMBL/GenBank/DDBJ databases">
        <title>Whole genome shotgun sequence of Virgisporangium ochraceum NBRC 16418.</title>
        <authorList>
            <person name="Komaki H."/>
            <person name="Tamura T."/>
        </authorList>
    </citation>
    <scope>NUCLEOTIDE SEQUENCE</scope>
    <source>
        <strain evidence="5">NBRC 16418</strain>
    </source>
</reference>
<keyword evidence="2" id="KW-0812">Transmembrane</keyword>
<dbReference type="InterPro" id="IPR029787">
    <property type="entry name" value="Nucleotide_cyclase"/>
</dbReference>
<dbReference type="SMART" id="SM00267">
    <property type="entry name" value="GGDEF"/>
    <property type="match status" value="1"/>
</dbReference>
<evidence type="ECO:0008006" key="7">
    <source>
        <dbReference type="Google" id="ProtNLM"/>
    </source>
</evidence>
<dbReference type="NCBIfam" id="TIGR00254">
    <property type="entry name" value="GGDEF"/>
    <property type="match status" value="1"/>
</dbReference>
<comment type="caution">
    <text evidence="5">The sequence shown here is derived from an EMBL/GenBank/DDBJ whole genome shotgun (WGS) entry which is preliminary data.</text>
</comment>
<feature type="transmembrane region" description="Helical" evidence="2">
    <location>
        <begin position="74"/>
        <end position="94"/>
    </location>
</feature>
<dbReference type="Gene3D" id="3.30.70.270">
    <property type="match status" value="1"/>
</dbReference>
<feature type="transmembrane region" description="Helical" evidence="2">
    <location>
        <begin position="251"/>
        <end position="267"/>
    </location>
</feature>
<evidence type="ECO:0000256" key="1">
    <source>
        <dbReference type="SAM" id="MobiDB-lite"/>
    </source>
</evidence>
<dbReference type="Proteomes" id="UP000635606">
    <property type="component" value="Unassembled WGS sequence"/>
</dbReference>
<keyword evidence="6" id="KW-1185">Reference proteome</keyword>
<dbReference type="EMBL" id="BOPH01000030">
    <property type="protein sequence ID" value="GIJ67697.1"/>
    <property type="molecule type" value="Genomic_DNA"/>
</dbReference>
<dbReference type="PROSITE" id="PS50887">
    <property type="entry name" value="GGDEF"/>
    <property type="match status" value="1"/>
</dbReference>
<dbReference type="Pfam" id="PF00563">
    <property type="entry name" value="EAL"/>
    <property type="match status" value="1"/>
</dbReference>
<dbReference type="InterPro" id="IPR043128">
    <property type="entry name" value="Rev_trsase/Diguanyl_cyclase"/>
</dbReference>
<dbReference type="CDD" id="cd01949">
    <property type="entry name" value="GGDEF"/>
    <property type="match status" value="1"/>
</dbReference>
<evidence type="ECO:0000259" key="3">
    <source>
        <dbReference type="PROSITE" id="PS50883"/>
    </source>
</evidence>
<feature type="transmembrane region" description="Helical" evidence="2">
    <location>
        <begin position="100"/>
        <end position="117"/>
    </location>
</feature>
<proteinExistence type="predicted"/>
<evidence type="ECO:0000256" key="2">
    <source>
        <dbReference type="SAM" id="Phobius"/>
    </source>
</evidence>
<feature type="transmembrane region" description="Helical" evidence="2">
    <location>
        <begin position="124"/>
        <end position="142"/>
    </location>
</feature>
<organism evidence="5 6">
    <name type="scientific">Virgisporangium ochraceum</name>
    <dbReference type="NCBI Taxonomy" id="65505"/>
    <lineage>
        <taxon>Bacteria</taxon>
        <taxon>Bacillati</taxon>
        <taxon>Actinomycetota</taxon>
        <taxon>Actinomycetes</taxon>
        <taxon>Micromonosporales</taxon>
        <taxon>Micromonosporaceae</taxon>
        <taxon>Virgisporangium</taxon>
    </lineage>
</organism>
<keyword evidence="2" id="KW-0472">Membrane</keyword>
<sequence>MHYKFSVAPQRPGEVGGAVRPDRRPRPSGGPAVRHAPYARTPREARTPGPTGPADPYGAVPETVVAPDRPLRRLGWVFALSVGVPLAALSAVLPTTAADTLTHATRAAAVIAAGVAVARRRNGWALIVAVCAAWVVLSAVTGPGLPMLLPYPAVAAGLVWLSRSGGPVAPGLLVDAAVITGAAAIGGWLIVQPTGGSTGLAYVVLDLLLVAAALRLVGFGGRPPPAQLMLTAAVAALVGGDLLHALGAPAYPLHTLWTVGVAAAALHPASDRRPRGRSGPVAVSPRRLAVFAVLALTVPVAPALVEDAPATALVPGFLGAGVALLLVVRLAMLASLVGKTAEALAYTRAQREALRNELTHRANHDPLTGLASRAALTARLNGPQRQGSLVLFDLDGFAEINDAHGHETGDALLMEVAGRLRTVFRNTMLARLGGDEFAVLCRGDAEAAARRALAALRPAYRIGPRELHVTASAGMVRISNPAEALRDADLALDAAKTTGRDRLVLFRPELKEALLRRSTLAGGLRNALDRGELELHFQPVVELATGRIVAAEALLRWRYGGEQVPPVQFVPLAEQTGLIVPIGWWAMREACAQAARWFSRHGVAVTVNVSAHQLREEGFAEGVLDTLSAAGAPGEALIIEVTESVLITDAGSTRAALERLRSEGVRVAVDDFGTGYSSLSYLMSLPVDVLKLDRAFVAPEHEHRQYAITGAVLQLAAVLDLVTIAEGVEGDGQARALTRLKCPLAQGYLYSPPVPAPIIDALLDP</sequence>
<feature type="region of interest" description="Disordered" evidence="1">
    <location>
        <begin position="1"/>
        <end position="59"/>
    </location>
</feature>
<dbReference type="Gene3D" id="3.20.20.450">
    <property type="entry name" value="EAL domain"/>
    <property type="match status" value="1"/>
</dbReference>
<dbReference type="InterPro" id="IPR050706">
    <property type="entry name" value="Cyclic-di-GMP_PDE-like"/>
</dbReference>
<evidence type="ECO:0000313" key="5">
    <source>
        <dbReference type="EMBL" id="GIJ67697.1"/>
    </source>
</evidence>
<feature type="transmembrane region" description="Helical" evidence="2">
    <location>
        <begin position="172"/>
        <end position="191"/>
    </location>
</feature>
<evidence type="ECO:0000313" key="6">
    <source>
        <dbReference type="Proteomes" id="UP000635606"/>
    </source>
</evidence>
<accession>A0A8J3ZPB2</accession>
<dbReference type="SUPFAM" id="SSF141868">
    <property type="entry name" value="EAL domain-like"/>
    <property type="match status" value="1"/>
</dbReference>
<dbReference type="InterPro" id="IPR001633">
    <property type="entry name" value="EAL_dom"/>
</dbReference>
<feature type="transmembrane region" description="Helical" evidence="2">
    <location>
        <begin position="197"/>
        <end position="216"/>
    </location>
</feature>
<protein>
    <recommendedName>
        <fullName evidence="7">Diguanylate cyclase/phosphodiesterase</fullName>
    </recommendedName>
</protein>
<feature type="domain" description="EAL" evidence="3">
    <location>
        <begin position="517"/>
        <end position="765"/>
    </location>
</feature>
<dbReference type="CDD" id="cd01948">
    <property type="entry name" value="EAL"/>
    <property type="match status" value="1"/>
</dbReference>
<gene>
    <name evidence="5" type="ORF">Voc01_026140</name>
</gene>
<dbReference type="Pfam" id="PF00990">
    <property type="entry name" value="GGDEF"/>
    <property type="match status" value="1"/>
</dbReference>
<dbReference type="GO" id="GO:0071111">
    <property type="term" value="F:cyclic-guanylate-specific phosphodiesterase activity"/>
    <property type="evidence" value="ECO:0007669"/>
    <property type="project" value="InterPro"/>
</dbReference>
<feature type="domain" description="GGDEF" evidence="4">
    <location>
        <begin position="385"/>
        <end position="508"/>
    </location>
</feature>
<dbReference type="InterPro" id="IPR035919">
    <property type="entry name" value="EAL_sf"/>
</dbReference>
<name>A0A8J3ZPB2_9ACTN</name>